<dbReference type="Pfam" id="PF10094">
    <property type="entry name" value="DUF2332"/>
    <property type="match status" value="1"/>
</dbReference>
<accession>A0A170PST2</accession>
<sequence>MLDETRILDHFTEQARWCEDLGSPFTAALLRKFAEDFEANGPVADICADWTGNPRKDALGLRLAGALHHAVLTNAAPALAATYPGHLAEWKMEAVWAEAQPWLAAHIPDIRTFIKSPPQTNETRRSIALLPGFLELAATYRMPMHLLELGASAGLNQNWDRFTYDGGTWQRPGASDVTISTIWNGPEPAHLDAAPVIASRAACDLNPIDLTNEAAFLRLKSYIWPDQAGRLARLDAAAELARHMGVRVEQADAVDWLAQKLTKRPSEGLTVIYHSVFLVYPSKEDVARMKRLIEEAGAAATETAPLAWLCFEPESLFGGDRASPRMQTRLQVWPGGEPRILNESDGHVTYVDMP</sequence>
<dbReference type="InterPro" id="IPR011200">
    <property type="entry name" value="UCP012608"/>
</dbReference>
<protein>
    <recommendedName>
        <fullName evidence="2">DUF2332 domain-containing protein</fullName>
    </recommendedName>
</protein>
<evidence type="ECO:0008006" key="2">
    <source>
        <dbReference type="Google" id="ProtNLM"/>
    </source>
</evidence>
<organism evidence="1">
    <name type="scientific">hydrothermal vent metagenome</name>
    <dbReference type="NCBI Taxonomy" id="652676"/>
    <lineage>
        <taxon>unclassified sequences</taxon>
        <taxon>metagenomes</taxon>
        <taxon>ecological metagenomes</taxon>
    </lineage>
</organism>
<reference evidence="1" key="1">
    <citation type="submission" date="2015-10" db="EMBL/GenBank/DDBJ databases">
        <authorList>
            <person name="Gilbert D.G."/>
        </authorList>
    </citation>
    <scope>NUCLEOTIDE SEQUENCE</scope>
</reference>
<dbReference type="PIRSF" id="PIRSF012608">
    <property type="entry name" value="UCP012608"/>
    <property type="match status" value="1"/>
</dbReference>
<proteinExistence type="predicted"/>
<evidence type="ECO:0000313" key="1">
    <source>
        <dbReference type="EMBL" id="CUS55492.1"/>
    </source>
</evidence>
<gene>
    <name evidence="1" type="ORF">MGWOODY_Hyp1739</name>
</gene>
<dbReference type="EMBL" id="CZQD01000001">
    <property type="protein sequence ID" value="CUS55492.1"/>
    <property type="molecule type" value="Genomic_DNA"/>
</dbReference>
<dbReference type="AlphaFoldDB" id="A0A170PST2"/>
<name>A0A170PST2_9ZZZZ</name>